<dbReference type="InterPro" id="IPR013783">
    <property type="entry name" value="Ig-like_fold"/>
</dbReference>
<evidence type="ECO:0000256" key="3">
    <source>
        <dbReference type="SAM" id="SignalP"/>
    </source>
</evidence>
<dbReference type="InterPro" id="IPR003598">
    <property type="entry name" value="Ig_sub2"/>
</dbReference>
<feature type="domain" description="Ig-like" evidence="4">
    <location>
        <begin position="6"/>
        <end position="106"/>
    </location>
</feature>
<dbReference type="SMART" id="SM00408">
    <property type="entry name" value="IGc2"/>
    <property type="match status" value="5"/>
</dbReference>
<dbReference type="InterPro" id="IPR003006">
    <property type="entry name" value="Ig/MHC_CS"/>
</dbReference>
<keyword evidence="2" id="KW-0472">Membrane</keyword>
<dbReference type="SMART" id="SM00409">
    <property type="entry name" value="IG"/>
    <property type="match status" value="5"/>
</dbReference>
<dbReference type="InterPro" id="IPR003599">
    <property type="entry name" value="Ig_sub"/>
</dbReference>
<keyword evidence="3" id="KW-0732">Signal</keyword>
<feature type="domain" description="Ig-like" evidence="4">
    <location>
        <begin position="530"/>
        <end position="612"/>
    </location>
</feature>
<dbReference type="PANTHER" id="PTHR46013">
    <property type="entry name" value="VASCULAR CELL ADHESION MOLECULE 1"/>
    <property type="match status" value="1"/>
</dbReference>
<evidence type="ECO:0000256" key="2">
    <source>
        <dbReference type="SAM" id="Phobius"/>
    </source>
</evidence>
<keyword evidence="6" id="KW-1185">Reference proteome</keyword>
<proteinExistence type="predicted"/>
<feature type="domain" description="Ig-like" evidence="4">
    <location>
        <begin position="196"/>
        <end position="282"/>
    </location>
</feature>
<organism evidence="5 6">
    <name type="scientific">Mytilus galloprovincialis</name>
    <name type="common">Mediterranean mussel</name>
    <dbReference type="NCBI Taxonomy" id="29158"/>
    <lineage>
        <taxon>Eukaryota</taxon>
        <taxon>Metazoa</taxon>
        <taxon>Spiralia</taxon>
        <taxon>Lophotrochozoa</taxon>
        <taxon>Mollusca</taxon>
        <taxon>Bivalvia</taxon>
        <taxon>Autobranchia</taxon>
        <taxon>Pteriomorphia</taxon>
        <taxon>Mytilida</taxon>
        <taxon>Mytiloidea</taxon>
        <taxon>Mytilidae</taxon>
        <taxon>Mytilinae</taxon>
        <taxon>Mytilus</taxon>
    </lineage>
</organism>
<dbReference type="InterPro" id="IPR007110">
    <property type="entry name" value="Ig-like_dom"/>
</dbReference>
<evidence type="ECO:0000259" key="4">
    <source>
        <dbReference type="PROSITE" id="PS50835"/>
    </source>
</evidence>
<dbReference type="OrthoDB" id="8616370at2759"/>
<evidence type="ECO:0000313" key="6">
    <source>
        <dbReference type="Proteomes" id="UP000596742"/>
    </source>
</evidence>
<name>A0A8B6DJP3_MYTGA</name>
<reference evidence="5" key="1">
    <citation type="submission" date="2018-11" db="EMBL/GenBank/DDBJ databases">
        <authorList>
            <person name="Alioto T."/>
            <person name="Alioto T."/>
        </authorList>
    </citation>
    <scope>NUCLEOTIDE SEQUENCE</scope>
</reference>
<evidence type="ECO:0000256" key="1">
    <source>
        <dbReference type="SAM" id="MobiDB-lite"/>
    </source>
</evidence>
<evidence type="ECO:0000313" key="5">
    <source>
        <dbReference type="EMBL" id="VDI20132.1"/>
    </source>
</evidence>
<gene>
    <name evidence="5" type="ORF">MGAL_10B066630</name>
</gene>
<sequence>MKTTLPFRIWMFTAAVFHLAGSTVLLKCTSDGTYSWWIKSAHLSKHPRGWTYDPDENYNWLKVIRSNQTNDFDLEITNASSFDEGLYYCNSNRYTLQMETLPTNMSFDYESKDSKIHGIESIALSVICRVQSGKPQETLSLIRNNNTVKTGEHGKIEYILIPTKLDHNAEYTCKARSPLSNQPLRKTVQLNINYKPTVFSLQITNDEINEGETKTICCYVVSNPAPSATRLLNGSQEIFVTYQTKQTCYTIKHVSRYDQGNYTCLATNIIGKGSVTISLQVNWYMKQRLQKRLIVNPTTRRNGNESAHYTEINEDIMILTTSQGNDNPVISTDETSVMENTGYSTKFIEALPGETIVLKYKLTATNADWYGPLYDNKEIRYPTVINALDRYGENKTWNVIKYSDDALIRSSLPHKSRLHIAGHDSKGEFYLEIRNVSVEDADSPDLLITFEPSMLIYEGSSLRLCCLSNNSFPNETISWLNTNVGREDGSTACLHFVKISRNDSGIYTCKAEHEGQKITANTTLKVLNRPDLLITFEPSMPIYEESSLRLCCFFNNSLPNATIGWVNTKVCRQDMPHTSTACLHFVKTSHNDSGIYTCKAEYEGQKVTANITLNVLSNFSLEENTLSSKDVVIIVLLVLIAVILVVTGTYVYIDHFRFTETIHIQAEGDISANSAHYIDITEVNNVLTTSQENNSQNNETNNTEAENISIAQMSAEQNSSLSNSNSDTTENLNSGYEHPYTTLVANNGDEDEHVYDVSKQNSAIENILPSRNAASEPFVEIIEQDSSSDNIRTHFYSNEGQENVKFKDNVKDVIAKDNGSHPSSFLSKKYEPEYINLSLKQ</sequence>
<accession>A0A8B6DJP3</accession>
<dbReference type="Pfam" id="PF13927">
    <property type="entry name" value="Ig_3"/>
    <property type="match status" value="1"/>
</dbReference>
<dbReference type="Pfam" id="PF00047">
    <property type="entry name" value="ig"/>
    <property type="match status" value="1"/>
</dbReference>
<dbReference type="PANTHER" id="PTHR46013:SF7">
    <property type="entry name" value="IG-LIKE DOMAIN-CONTAINING PROTEIN"/>
    <property type="match status" value="1"/>
</dbReference>
<dbReference type="InterPro" id="IPR013151">
    <property type="entry name" value="Immunoglobulin_dom"/>
</dbReference>
<keyword evidence="2" id="KW-0812">Transmembrane</keyword>
<dbReference type="EMBL" id="UYJE01003542">
    <property type="protein sequence ID" value="VDI20132.1"/>
    <property type="molecule type" value="Genomic_DNA"/>
</dbReference>
<feature type="compositionally biased region" description="Low complexity" evidence="1">
    <location>
        <begin position="718"/>
        <end position="734"/>
    </location>
</feature>
<dbReference type="Pfam" id="PF07679">
    <property type="entry name" value="I-set"/>
    <property type="match status" value="1"/>
</dbReference>
<dbReference type="Proteomes" id="UP000596742">
    <property type="component" value="Unassembled WGS sequence"/>
</dbReference>
<dbReference type="InterPro" id="IPR013098">
    <property type="entry name" value="Ig_I-set"/>
</dbReference>
<feature type="signal peptide" evidence="3">
    <location>
        <begin position="1"/>
        <end position="22"/>
    </location>
</feature>
<dbReference type="SUPFAM" id="SSF48726">
    <property type="entry name" value="Immunoglobulin"/>
    <property type="match status" value="5"/>
</dbReference>
<keyword evidence="2" id="KW-1133">Transmembrane helix</keyword>
<feature type="transmembrane region" description="Helical" evidence="2">
    <location>
        <begin position="631"/>
        <end position="653"/>
    </location>
</feature>
<feature type="chain" id="PRO_5032513149" description="Ig-like domain-containing protein" evidence="3">
    <location>
        <begin position="23"/>
        <end position="841"/>
    </location>
</feature>
<dbReference type="PROSITE" id="PS50835">
    <property type="entry name" value="IG_LIKE"/>
    <property type="match status" value="4"/>
</dbReference>
<dbReference type="Gene3D" id="2.60.40.10">
    <property type="entry name" value="Immunoglobulins"/>
    <property type="match status" value="5"/>
</dbReference>
<feature type="region of interest" description="Disordered" evidence="1">
    <location>
        <begin position="714"/>
        <end position="744"/>
    </location>
</feature>
<dbReference type="PROSITE" id="PS00290">
    <property type="entry name" value="IG_MHC"/>
    <property type="match status" value="1"/>
</dbReference>
<dbReference type="AlphaFoldDB" id="A0A8B6DJP3"/>
<dbReference type="InterPro" id="IPR036179">
    <property type="entry name" value="Ig-like_dom_sf"/>
</dbReference>
<feature type="domain" description="Ig-like" evidence="4">
    <location>
        <begin position="444"/>
        <end position="525"/>
    </location>
</feature>
<protein>
    <recommendedName>
        <fullName evidence="4">Ig-like domain-containing protein</fullName>
    </recommendedName>
</protein>
<comment type="caution">
    <text evidence="5">The sequence shown here is derived from an EMBL/GenBank/DDBJ whole genome shotgun (WGS) entry which is preliminary data.</text>
</comment>